<feature type="non-terminal residue" evidence="2">
    <location>
        <position position="1"/>
    </location>
</feature>
<feature type="region of interest" description="Disordered" evidence="1">
    <location>
        <begin position="1"/>
        <end position="229"/>
    </location>
</feature>
<proteinExistence type="predicted"/>
<feature type="non-terminal residue" evidence="2">
    <location>
        <position position="229"/>
    </location>
</feature>
<reference evidence="2" key="1">
    <citation type="journal article" date="2017" name="Gigascience">
        <title>The first near-complete assembly of the hexaploid bread wheat genome, Triticum aestivum.</title>
        <authorList>
            <person name="Zimin A.V."/>
            <person name="Puiu D."/>
            <person name="Hall R."/>
            <person name="Kingan S."/>
            <person name="Clavijo B.J."/>
            <person name="Salzberg S.L."/>
        </authorList>
    </citation>
    <scope>NUCLEOTIDE SEQUENCE</scope>
    <source>
        <tissue evidence="2">Leaf</tissue>
    </source>
</reference>
<feature type="compositionally biased region" description="Pro residues" evidence="1">
    <location>
        <begin position="38"/>
        <end position="52"/>
    </location>
</feature>
<accession>A0A9R1MFZ3</accession>
<dbReference type="EMBL" id="CM022231">
    <property type="protein sequence ID" value="KAF7106553.1"/>
    <property type="molecule type" value="Genomic_DNA"/>
</dbReference>
<name>A0A9R1MFZ3_WHEAT</name>
<dbReference type="AlphaFoldDB" id="A0A9R1MFZ3"/>
<feature type="compositionally biased region" description="Low complexity" evidence="1">
    <location>
        <begin position="1"/>
        <end position="37"/>
    </location>
</feature>
<gene>
    <name evidence="2" type="ORF">CFC21_107274</name>
</gene>
<feature type="compositionally biased region" description="Low complexity" evidence="1">
    <location>
        <begin position="73"/>
        <end position="86"/>
    </location>
</feature>
<reference evidence="2" key="2">
    <citation type="submission" date="2020-03" db="EMBL/GenBank/DDBJ databases">
        <title>The second near-complete assembly of the hexaploid bread wheat (Triticum aestivum) genome.</title>
        <authorList>
            <person name="Zimin A.V."/>
            <person name="Puiu D."/>
            <person name="Shumante A."/>
            <person name="Alonge M."/>
            <person name="Salzberg S.L."/>
        </authorList>
    </citation>
    <scope>NUCLEOTIDE SEQUENCE</scope>
    <source>
        <tissue evidence="2">Leaf</tissue>
    </source>
</reference>
<evidence type="ECO:0000256" key="1">
    <source>
        <dbReference type="SAM" id="MobiDB-lite"/>
    </source>
</evidence>
<comment type="caution">
    <text evidence="2">The sequence shown here is derived from an EMBL/GenBank/DDBJ whole genome shotgun (WGS) entry which is preliminary data.</text>
</comment>
<sequence>SRRSSSPCPSRRSPSPSPSSSSWRRGAARASASACSTSPPPPPTPPPPPPPARASAAAGRRRKPHLEADQGVPRAAPQGRQPRPAGDPARRQQHQAIRSEGQAVPQQLNAIREEGQASRQQPAVPAKLWPSSNARQPARHGGKELQHEPQGEEAVHRQGHEQHEGRRRRIRGCQGGGRRAHAQSCDEPHRQRVHLQEAGGELQGQGRPQPLQPHVGRVPGSCNTREAAA</sequence>
<protein>
    <submittedName>
        <fullName evidence="2">Uncharacterized protein</fullName>
    </submittedName>
</protein>
<feature type="compositionally biased region" description="Low complexity" evidence="1">
    <location>
        <begin position="196"/>
        <end position="213"/>
    </location>
</feature>
<dbReference type="OrthoDB" id="1932658at2759"/>
<organism evidence="2">
    <name type="scientific">Triticum aestivum</name>
    <name type="common">Wheat</name>
    <dbReference type="NCBI Taxonomy" id="4565"/>
    <lineage>
        <taxon>Eukaryota</taxon>
        <taxon>Viridiplantae</taxon>
        <taxon>Streptophyta</taxon>
        <taxon>Embryophyta</taxon>
        <taxon>Tracheophyta</taxon>
        <taxon>Spermatophyta</taxon>
        <taxon>Magnoliopsida</taxon>
        <taxon>Liliopsida</taxon>
        <taxon>Poales</taxon>
        <taxon>Poaceae</taxon>
        <taxon>BOP clade</taxon>
        <taxon>Pooideae</taxon>
        <taxon>Triticodae</taxon>
        <taxon>Triticeae</taxon>
        <taxon>Triticinae</taxon>
        <taxon>Triticum</taxon>
    </lineage>
</organism>
<feature type="compositionally biased region" description="Basic and acidic residues" evidence="1">
    <location>
        <begin position="141"/>
        <end position="164"/>
    </location>
</feature>
<evidence type="ECO:0000313" key="2">
    <source>
        <dbReference type="EMBL" id="KAF7106553.1"/>
    </source>
</evidence>
<dbReference type="Proteomes" id="UP000815260">
    <property type="component" value="Chromosome 7D"/>
</dbReference>